<gene>
    <name evidence="1" type="ORF">H8Z83_15150</name>
</gene>
<keyword evidence="2" id="KW-1185">Reference proteome</keyword>
<evidence type="ECO:0000313" key="2">
    <source>
        <dbReference type="Proteomes" id="UP000620327"/>
    </source>
</evidence>
<name>A0A923S8E6_9FIRM</name>
<comment type="caution">
    <text evidence="1">The sequence shown here is derived from an EMBL/GenBank/DDBJ whole genome shotgun (WGS) entry which is preliminary data.</text>
</comment>
<proteinExistence type="predicted"/>
<protein>
    <submittedName>
        <fullName evidence="1">Uncharacterized protein</fullName>
    </submittedName>
</protein>
<sequence length="72" mass="8198">MKEREKIRYRLSVNHLSFAWLIDMLRKRGIETNGPVLSAILAGTRNGPSVDKIIAESIDILDWYERQIGGVS</sequence>
<dbReference type="Proteomes" id="UP000620327">
    <property type="component" value="Unassembled WGS sequence"/>
</dbReference>
<dbReference type="EMBL" id="JACOQI010000020">
    <property type="protein sequence ID" value="MBC5771636.1"/>
    <property type="molecule type" value="Genomic_DNA"/>
</dbReference>
<dbReference type="RefSeq" id="WP_187015828.1">
    <property type="nucleotide sequence ID" value="NZ_JACOQI010000020.1"/>
</dbReference>
<evidence type="ECO:0000313" key="1">
    <source>
        <dbReference type="EMBL" id="MBC5771636.1"/>
    </source>
</evidence>
<reference evidence="1" key="1">
    <citation type="submission" date="2020-08" db="EMBL/GenBank/DDBJ databases">
        <title>Genome public.</title>
        <authorList>
            <person name="Liu C."/>
            <person name="Sun Q."/>
        </authorList>
    </citation>
    <scope>NUCLEOTIDE SEQUENCE</scope>
    <source>
        <strain evidence="1">BX15</strain>
    </source>
</reference>
<organism evidence="1 2">
    <name type="scientific">Dysosmobacter segnis</name>
    <dbReference type="NCBI Taxonomy" id="2763042"/>
    <lineage>
        <taxon>Bacteria</taxon>
        <taxon>Bacillati</taxon>
        <taxon>Bacillota</taxon>
        <taxon>Clostridia</taxon>
        <taxon>Eubacteriales</taxon>
        <taxon>Oscillospiraceae</taxon>
        <taxon>Dysosmobacter</taxon>
    </lineage>
</organism>
<dbReference type="AlphaFoldDB" id="A0A923S8E6"/>
<accession>A0A923S8E6</accession>